<dbReference type="InParanoid" id="M1DEW5"/>
<dbReference type="Proteomes" id="UP000011115">
    <property type="component" value="Unassembled WGS sequence"/>
</dbReference>
<dbReference type="HOGENOM" id="CLU_194855_0_0_1"/>
<dbReference type="AlphaFoldDB" id="M1DEW5"/>
<reference evidence="2" key="2">
    <citation type="submission" date="2015-06" db="UniProtKB">
        <authorList>
            <consortium name="EnsemblPlants"/>
        </authorList>
    </citation>
    <scope>IDENTIFICATION</scope>
    <source>
        <strain evidence="2">DM1-3 516 R44</strain>
    </source>
</reference>
<evidence type="ECO:0000256" key="1">
    <source>
        <dbReference type="SAM" id="MobiDB-lite"/>
    </source>
</evidence>
<feature type="compositionally biased region" description="Basic and acidic residues" evidence="1">
    <location>
        <begin position="66"/>
        <end position="78"/>
    </location>
</feature>
<dbReference type="EnsemblPlants" id="PGSC0003DMT400087938">
    <property type="protein sequence ID" value="PGSC0003DMT400087938"/>
    <property type="gene ID" value="PGSC0003DMG400037509"/>
</dbReference>
<dbReference type="Gramene" id="PGSC0003DMT400087938">
    <property type="protein sequence ID" value="PGSC0003DMT400087938"/>
    <property type="gene ID" value="PGSC0003DMG400037509"/>
</dbReference>
<evidence type="ECO:0000313" key="3">
    <source>
        <dbReference type="Proteomes" id="UP000011115"/>
    </source>
</evidence>
<accession>M1DEW5</accession>
<dbReference type="PaxDb" id="4113-PGSC0003DMT400087938"/>
<keyword evidence="3" id="KW-1185">Reference proteome</keyword>
<feature type="region of interest" description="Disordered" evidence="1">
    <location>
        <begin position="58"/>
        <end position="78"/>
    </location>
</feature>
<proteinExistence type="predicted"/>
<sequence length="78" mass="8727">MGNLLNGSGVAFRHTNLDRFPRSDIILGSVPMFRHKHWIGYHVPMVNTRFNGIRPVASVNAPAEESTAKGRDRGRGRE</sequence>
<name>M1DEW5_SOLTU</name>
<reference evidence="3" key="1">
    <citation type="journal article" date="2011" name="Nature">
        <title>Genome sequence and analysis of the tuber crop potato.</title>
        <authorList>
            <consortium name="The Potato Genome Sequencing Consortium"/>
        </authorList>
    </citation>
    <scope>NUCLEOTIDE SEQUENCE [LARGE SCALE GENOMIC DNA]</scope>
    <source>
        <strain evidence="3">cv. DM1-3 516 R44</strain>
    </source>
</reference>
<protein>
    <submittedName>
        <fullName evidence="2">'chromo' domain containing protein</fullName>
    </submittedName>
</protein>
<organism evidence="2 3">
    <name type="scientific">Solanum tuberosum</name>
    <name type="common">Potato</name>
    <dbReference type="NCBI Taxonomy" id="4113"/>
    <lineage>
        <taxon>Eukaryota</taxon>
        <taxon>Viridiplantae</taxon>
        <taxon>Streptophyta</taxon>
        <taxon>Embryophyta</taxon>
        <taxon>Tracheophyta</taxon>
        <taxon>Spermatophyta</taxon>
        <taxon>Magnoliopsida</taxon>
        <taxon>eudicotyledons</taxon>
        <taxon>Gunneridae</taxon>
        <taxon>Pentapetalae</taxon>
        <taxon>asterids</taxon>
        <taxon>lamiids</taxon>
        <taxon>Solanales</taxon>
        <taxon>Solanaceae</taxon>
        <taxon>Solanoideae</taxon>
        <taxon>Solaneae</taxon>
        <taxon>Solanum</taxon>
    </lineage>
</organism>
<evidence type="ECO:0000313" key="2">
    <source>
        <dbReference type="EnsemblPlants" id="PGSC0003DMT400087938"/>
    </source>
</evidence>